<keyword evidence="5 6" id="KW-0472">Membrane</keyword>
<evidence type="ECO:0000256" key="4">
    <source>
        <dbReference type="ARBA" id="ARBA00022989"/>
    </source>
</evidence>
<dbReference type="Proteomes" id="UP001142374">
    <property type="component" value="Unassembled WGS sequence"/>
</dbReference>
<feature type="domain" description="Major facilitator superfamily (MFS) profile" evidence="7">
    <location>
        <begin position="21"/>
        <end position="398"/>
    </location>
</feature>
<dbReference type="InterPro" id="IPR050930">
    <property type="entry name" value="MFS_Vesicular_Transporter"/>
</dbReference>
<dbReference type="RefSeq" id="WP_168093643.1">
    <property type="nucleotide sequence ID" value="NZ_JAATER010000164.1"/>
</dbReference>
<dbReference type="CDD" id="cd17325">
    <property type="entry name" value="MFS_MdtG_SLC18_like"/>
    <property type="match status" value="1"/>
</dbReference>
<sequence length="416" mass="41869">MEFNRKEPARGTGKPARSSAALTVASLGLATDALVYGMAVPVLPKLASEHGTRPLGVGLMFAVYAGALVAATPAAGLWVDRRGNRRPLLAGVAGLVAATVLFAFVRDPALLIVARALQGAAAGVVWTAGLALVAATHSPQERGKAMGVALSSFAVGTLVGPPLGGLLADWLDPRAPFLLAAAIALADGVARWFLVPQDTVRERRGRLAEIRGRRGLVQVVVLTATGAALIAFLEPVLPLHLFTTENAGPGAVGVVFGVAGVAAAVAPPLAGAALRRVAPGPVAAAGCLLAAVAMLALGGLHGVVPIAAGLAVVTIGASLVLTPTVTVMSEIAEERQPPAYGSVYALYTLAYTGGLTVAPLGAGWSMQSLGFDGATRVAAGVAVAVAALLLWGSRSRRRPAEPRAGTETPSGIHEST</sequence>
<dbReference type="InterPro" id="IPR036259">
    <property type="entry name" value="MFS_trans_sf"/>
</dbReference>
<protein>
    <submittedName>
        <fullName evidence="8">MFS transporter</fullName>
    </submittedName>
</protein>
<keyword evidence="9" id="KW-1185">Reference proteome</keyword>
<feature type="transmembrane region" description="Helical" evidence="6">
    <location>
        <begin position="20"/>
        <end position="43"/>
    </location>
</feature>
<accession>A0A9X2LGC8</accession>
<feature type="transmembrane region" description="Helical" evidence="6">
    <location>
        <begin position="339"/>
        <end position="362"/>
    </location>
</feature>
<keyword evidence="3 6" id="KW-0812">Transmembrane</keyword>
<evidence type="ECO:0000256" key="2">
    <source>
        <dbReference type="ARBA" id="ARBA00022448"/>
    </source>
</evidence>
<dbReference type="InterPro" id="IPR001958">
    <property type="entry name" value="Tet-R_TetA/multi-R_MdtG-like"/>
</dbReference>
<dbReference type="PANTHER" id="PTHR23506">
    <property type="entry name" value="GH10249P"/>
    <property type="match status" value="1"/>
</dbReference>
<organism evidence="8 9">
    <name type="scientific">Streptomyces telluris</name>
    <dbReference type="NCBI Taxonomy" id="2720021"/>
    <lineage>
        <taxon>Bacteria</taxon>
        <taxon>Bacillati</taxon>
        <taxon>Actinomycetota</taxon>
        <taxon>Actinomycetes</taxon>
        <taxon>Kitasatosporales</taxon>
        <taxon>Streptomycetaceae</taxon>
        <taxon>Streptomyces</taxon>
    </lineage>
</organism>
<keyword evidence="2" id="KW-0813">Transport</keyword>
<feature type="transmembrane region" description="Helical" evidence="6">
    <location>
        <begin position="253"/>
        <end position="274"/>
    </location>
</feature>
<dbReference type="SUPFAM" id="SSF103473">
    <property type="entry name" value="MFS general substrate transporter"/>
    <property type="match status" value="1"/>
</dbReference>
<dbReference type="PANTHER" id="PTHR23506:SF23">
    <property type="entry name" value="GH10249P"/>
    <property type="match status" value="1"/>
</dbReference>
<dbReference type="Gene3D" id="1.20.1250.20">
    <property type="entry name" value="MFS general substrate transporter like domains"/>
    <property type="match status" value="1"/>
</dbReference>
<keyword evidence="4 6" id="KW-1133">Transmembrane helix</keyword>
<dbReference type="InterPro" id="IPR020846">
    <property type="entry name" value="MFS_dom"/>
</dbReference>
<feature type="transmembrane region" description="Helical" evidence="6">
    <location>
        <begin position="281"/>
        <end position="300"/>
    </location>
</feature>
<dbReference type="PROSITE" id="PS50850">
    <property type="entry name" value="MFS"/>
    <property type="match status" value="1"/>
</dbReference>
<reference evidence="8" key="1">
    <citation type="submission" date="2022-06" db="EMBL/GenBank/DDBJ databases">
        <title>WGS of actinobacteria.</title>
        <authorList>
            <person name="Thawai C."/>
        </authorList>
    </citation>
    <scope>NUCLEOTIDE SEQUENCE</scope>
    <source>
        <strain evidence="8">AA8</strain>
    </source>
</reference>
<dbReference type="AlphaFoldDB" id="A0A9X2LGC8"/>
<comment type="subcellular location">
    <subcellularLocation>
        <location evidence="1">Cell membrane</location>
        <topology evidence="1">Multi-pass membrane protein</topology>
    </subcellularLocation>
</comment>
<dbReference type="Pfam" id="PF07690">
    <property type="entry name" value="MFS_1"/>
    <property type="match status" value="1"/>
</dbReference>
<feature type="transmembrane region" description="Helical" evidence="6">
    <location>
        <begin position="145"/>
        <end position="163"/>
    </location>
</feature>
<feature type="transmembrane region" description="Helical" evidence="6">
    <location>
        <begin position="374"/>
        <end position="393"/>
    </location>
</feature>
<evidence type="ECO:0000256" key="3">
    <source>
        <dbReference type="ARBA" id="ARBA00022692"/>
    </source>
</evidence>
<feature type="transmembrane region" description="Helical" evidence="6">
    <location>
        <begin position="175"/>
        <end position="194"/>
    </location>
</feature>
<evidence type="ECO:0000313" key="8">
    <source>
        <dbReference type="EMBL" id="MCQ8770469.1"/>
    </source>
</evidence>
<feature type="transmembrane region" description="Helical" evidence="6">
    <location>
        <begin position="306"/>
        <end position="327"/>
    </location>
</feature>
<dbReference type="GO" id="GO:0022857">
    <property type="term" value="F:transmembrane transporter activity"/>
    <property type="evidence" value="ECO:0007669"/>
    <property type="project" value="InterPro"/>
</dbReference>
<dbReference type="PRINTS" id="PR01035">
    <property type="entry name" value="TCRTETA"/>
</dbReference>
<comment type="caution">
    <text evidence="8">The sequence shown here is derived from an EMBL/GenBank/DDBJ whole genome shotgun (WGS) entry which is preliminary data.</text>
</comment>
<name>A0A9X2LGC8_9ACTN</name>
<evidence type="ECO:0000256" key="5">
    <source>
        <dbReference type="ARBA" id="ARBA00023136"/>
    </source>
</evidence>
<evidence type="ECO:0000259" key="7">
    <source>
        <dbReference type="PROSITE" id="PS50850"/>
    </source>
</evidence>
<gene>
    <name evidence="8" type="ORF">NQU55_11850</name>
</gene>
<feature type="transmembrane region" description="Helical" evidence="6">
    <location>
        <begin position="215"/>
        <end position="233"/>
    </location>
</feature>
<dbReference type="InterPro" id="IPR011701">
    <property type="entry name" value="MFS"/>
</dbReference>
<evidence type="ECO:0000256" key="6">
    <source>
        <dbReference type="SAM" id="Phobius"/>
    </source>
</evidence>
<dbReference type="EMBL" id="JANIID010000008">
    <property type="protein sequence ID" value="MCQ8770469.1"/>
    <property type="molecule type" value="Genomic_DNA"/>
</dbReference>
<evidence type="ECO:0000256" key="1">
    <source>
        <dbReference type="ARBA" id="ARBA00004651"/>
    </source>
</evidence>
<feature type="transmembrane region" description="Helical" evidence="6">
    <location>
        <begin position="111"/>
        <end position="133"/>
    </location>
</feature>
<dbReference type="GO" id="GO:0005886">
    <property type="term" value="C:plasma membrane"/>
    <property type="evidence" value="ECO:0007669"/>
    <property type="project" value="UniProtKB-SubCell"/>
</dbReference>
<proteinExistence type="predicted"/>
<feature type="transmembrane region" description="Helical" evidence="6">
    <location>
        <begin position="55"/>
        <end position="79"/>
    </location>
</feature>
<evidence type="ECO:0000313" key="9">
    <source>
        <dbReference type="Proteomes" id="UP001142374"/>
    </source>
</evidence>
<feature type="transmembrane region" description="Helical" evidence="6">
    <location>
        <begin position="88"/>
        <end position="105"/>
    </location>
</feature>